<dbReference type="SUPFAM" id="SSF81296">
    <property type="entry name" value="E set domains"/>
    <property type="match status" value="1"/>
</dbReference>
<evidence type="ECO:0000313" key="8">
    <source>
        <dbReference type="EMBL" id="NEX47305.1"/>
    </source>
</evidence>
<dbReference type="GO" id="GO:0003824">
    <property type="term" value="F:catalytic activity"/>
    <property type="evidence" value="ECO:0007669"/>
    <property type="project" value="InterPro"/>
</dbReference>
<comment type="pathway">
    <text evidence="2">Glycan metabolism; osmoregulated periplasmic glucan (OPG) biosynthesis.</text>
</comment>
<dbReference type="InterPro" id="IPR014438">
    <property type="entry name" value="Glucan_biosyn_MdoG/MdoD"/>
</dbReference>
<feature type="signal peptide" evidence="6">
    <location>
        <begin position="1"/>
        <end position="38"/>
    </location>
</feature>
<evidence type="ECO:0000259" key="7">
    <source>
        <dbReference type="Pfam" id="PF04349"/>
    </source>
</evidence>
<evidence type="ECO:0000256" key="3">
    <source>
        <dbReference type="ARBA" id="ARBA00009284"/>
    </source>
</evidence>
<feature type="domain" description="Glucan biosynthesis periplasmic MdoG C-terminal" evidence="7">
    <location>
        <begin position="51"/>
        <end position="530"/>
    </location>
</feature>
<dbReference type="Gene3D" id="2.70.98.10">
    <property type="match status" value="1"/>
</dbReference>
<dbReference type="PIRSF" id="PIRSF006281">
    <property type="entry name" value="MdoG"/>
    <property type="match status" value="1"/>
</dbReference>
<dbReference type="InterPro" id="IPR014718">
    <property type="entry name" value="GH-type_carb-bd"/>
</dbReference>
<evidence type="ECO:0000313" key="9">
    <source>
        <dbReference type="Proteomes" id="UP000481421"/>
    </source>
</evidence>
<proteinExistence type="inferred from homology"/>
<dbReference type="AlphaFoldDB" id="A0A6B3RTM8"/>
<comment type="caution">
    <text evidence="8">The sequence shown here is derived from an EMBL/GenBank/DDBJ whole genome shotgun (WGS) entry which is preliminary data.</text>
</comment>
<dbReference type="InterPro" id="IPR011013">
    <property type="entry name" value="Gal_mutarotase_sf_dom"/>
</dbReference>
<dbReference type="InterPro" id="IPR006311">
    <property type="entry name" value="TAT_signal"/>
</dbReference>
<sequence>MPSHQRSLTAMPRRTFLSVLGAATLLQCSTSLSGMARAQTPAPEDAAASPFDFDRLTQDMQALAQAPHSPAPQASGFFSDFTYDDYKAVQFNPEQARWRGPDAGFHLHTFHLGWLFAEPVTLFEVQDGMARPMTFTTDDFRYFDRVKDRVPEHDPLPGVAGFRLNAPLNSLDRFDEVIAFLGASYFRAVGRDTGYGLSARGLAINTGLGKPEEFPRFSRFWVERPVPFAREVTVYAALESQSCTGAYRMVIRPGRDTVVDVTARLFFRTEVDQVGIAPLTSMFLFSEKNRADFDDFRPNVHDSDGLAIHRRDGDRIWRPLNNPVRLTESWFVEESPVAFGLMQRDRDFENYQDAVSHYERRPSLLIEPLGDWGRGAVRLVEIPTPLEVNDNIVAFWVPEAKPVPGTMMEFAYRQHWGALPVDPQADIAYVKETRAGAGGVSGVQNTDGTRKFVVDFAGGLLSQLPAQAEVNPVVSLSGGKISVQTLSKIEGEQVWRLVLDVLPETGATVELTAHIAGFGRKLTENWLYQWVTA</sequence>
<protein>
    <submittedName>
        <fullName evidence="8">Glucan biosynthesis protein G</fullName>
    </submittedName>
</protein>
<comment type="subcellular location">
    <subcellularLocation>
        <location evidence="1">Periplasm</location>
    </subcellularLocation>
</comment>
<feature type="chain" id="PRO_5025565235" evidence="6">
    <location>
        <begin position="39"/>
        <end position="533"/>
    </location>
</feature>
<dbReference type="UniPathway" id="UPA00637"/>
<dbReference type="InterPro" id="IPR013783">
    <property type="entry name" value="Ig-like_fold"/>
</dbReference>
<dbReference type="Pfam" id="PF04349">
    <property type="entry name" value="MdoG"/>
    <property type="match status" value="1"/>
</dbReference>
<dbReference type="PROSITE" id="PS51318">
    <property type="entry name" value="TAT"/>
    <property type="match status" value="1"/>
</dbReference>
<evidence type="ECO:0000256" key="4">
    <source>
        <dbReference type="ARBA" id="ARBA00022729"/>
    </source>
</evidence>
<organism evidence="8 9">
    <name type="scientific">Pseudotabrizicola algicola</name>
    <dbReference type="NCBI Taxonomy" id="2709381"/>
    <lineage>
        <taxon>Bacteria</taxon>
        <taxon>Pseudomonadati</taxon>
        <taxon>Pseudomonadota</taxon>
        <taxon>Alphaproteobacteria</taxon>
        <taxon>Rhodobacterales</taxon>
        <taxon>Paracoccaceae</taxon>
        <taxon>Pseudotabrizicola</taxon>
    </lineage>
</organism>
<dbReference type="SUPFAM" id="SSF74650">
    <property type="entry name" value="Galactose mutarotase-like"/>
    <property type="match status" value="1"/>
</dbReference>
<dbReference type="GO" id="GO:0030246">
    <property type="term" value="F:carbohydrate binding"/>
    <property type="evidence" value="ECO:0007669"/>
    <property type="project" value="InterPro"/>
</dbReference>
<keyword evidence="5" id="KW-0574">Periplasm</keyword>
<keyword evidence="4 6" id="KW-0732">Signal</keyword>
<keyword evidence="9" id="KW-1185">Reference proteome</keyword>
<evidence type="ECO:0000256" key="1">
    <source>
        <dbReference type="ARBA" id="ARBA00004418"/>
    </source>
</evidence>
<evidence type="ECO:0000256" key="5">
    <source>
        <dbReference type="ARBA" id="ARBA00022764"/>
    </source>
</evidence>
<dbReference type="GO" id="GO:0030288">
    <property type="term" value="C:outer membrane-bounded periplasmic space"/>
    <property type="evidence" value="ECO:0007669"/>
    <property type="project" value="TreeGrafter"/>
</dbReference>
<dbReference type="EMBL" id="JAAIKE010000004">
    <property type="protein sequence ID" value="NEX47305.1"/>
    <property type="molecule type" value="Genomic_DNA"/>
</dbReference>
<name>A0A6B3RTM8_9RHOB</name>
<dbReference type="Proteomes" id="UP000481421">
    <property type="component" value="Unassembled WGS sequence"/>
</dbReference>
<dbReference type="FunFam" id="2.70.98.10:FF:000001">
    <property type="entry name" value="Glucans biosynthesis protein G"/>
    <property type="match status" value="1"/>
</dbReference>
<dbReference type="PANTHER" id="PTHR30504:SF2">
    <property type="entry name" value="GLUCANS BIOSYNTHESIS PROTEIN G"/>
    <property type="match status" value="1"/>
</dbReference>
<dbReference type="InterPro" id="IPR014756">
    <property type="entry name" value="Ig_E-set"/>
</dbReference>
<accession>A0A6B3RTM8</accession>
<dbReference type="Gene3D" id="2.60.40.10">
    <property type="entry name" value="Immunoglobulins"/>
    <property type="match status" value="1"/>
</dbReference>
<evidence type="ECO:0000256" key="2">
    <source>
        <dbReference type="ARBA" id="ARBA00005001"/>
    </source>
</evidence>
<dbReference type="PANTHER" id="PTHR30504">
    <property type="entry name" value="GLUCANS BIOSYNTHESIS PROTEIN"/>
    <property type="match status" value="1"/>
</dbReference>
<reference evidence="8 9" key="1">
    <citation type="submission" date="2020-02" db="EMBL/GenBank/DDBJ databases">
        <title>Rhodobacter algicola sp. nov., isolated from microalga culture.</title>
        <authorList>
            <person name="Park C.-Y."/>
        </authorList>
    </citation>
    <scope>NUCLEOTIDE SEQUENCE [LARGE SCALE GENOMIC DNA]</scope>
    <source>
        <strain evidence="8 9">ETT8</strain>
    </source>
</reference>
<dbReference type="InterPro" id="IPR007444">
    <property type="entry name" value="Glucan_biosyn_MdoG_C"/>
</dbReference>
<dbReference type="GO" id="GO:0051274">
    <property type="term" value="P:beta-glucan biosynthetic process"/>
    <property type="evidence" value="ECO:0007669"/>
    <property type="project" value="TreeGrafter"/>
</dbReference>
<gene>
    <name evidence="8" type="ORF">G3572_13905</name>
</gene>
<comment type="similarity">
    <text evidence="3">Belongs to the OpgD/OpgG family.</text>
</comment>
<evidence type="ECO:0000256" key="6">
    <source>
        <dbReference type="SAM" id="SignalP"/>
    </source>
</evidence>